<dbReference type="SUPFAM" id="SSF53098">
    <property type="entry name" value="Ribonuclease H-like"/>
    <property type="match status" value="1"/>
</dbReference>
<reference evidence="1 2" key="1">
    <citation type="submission" date="2020-07" db="EMBL/GenBank/DDBJ databases">
        <title>Description of Limosilactobacillus balticus sp. nov., Limosilactobacillus agrestis sp. nov., Limosilactobacillus albertensis sp. nov., Limosilactobacillus rudii sp. nov., Limosilactobacillus fastidiosus sp. nov., five novel Limosilactobacillus species isolated from the vertebrate gastrointestinal tract, and proposal of 6 subspecies of Limosilactobacillus reuteri adapted to the gastrointestinal tract of specific vertebrate hosts.</title>
        <authorList>
            <person name="Li F."/>
            <person name="Cheng C."/>
            <person name="Zheng J."/>
            <person name="Quevedo R.M."/>
            <person name="Li J."/>
            <person name="Roos S."/>
            <person name="Gaenzle M.G."/>
            <person name="Walter J."/>
        </authorList>
    </citation>
    <scope>NUCLEOTIDE SEQUENCE [LARGE SCALE GENOMIC DNA]</scope>
    <source>
        <strain evidence="1 2">RRLNB_1_1</strain>
    </source>
</reference>
<evidence type="ECO:0000313" key="2">
    <source>
        <dbReference type="Proteomes" id="UP000518316"/>
    </source>
</evidence>
<dbReference type="GO" id="GO:0003676">
    <property type="term" value="F:nucleic acid binding"/>
    <property type="evidence" value="ECO:0007669"/>
    <property type="project" value="InterPro"/>
</dbReference>
<protein>
    <recommendedName>
        <fullName evidence="3">Exonuclease domain-containing protein</fullName>
    </recommendedName>
</protein>
<dbReference type="Proteomes" id="UP000518316">
    <property type="component" value="Unassembled WGS sequence"/>
</dbReference>
<organism evidence="1 2">
    <name type="scientific">Limosilactobacillus albertensis</name>
    <dbReference type="NCBI Taxonomy" id="2759752"/>
    <lineage>
        <taxon>Bacteria</taxon>
        <taxon>Bacillati</taxon>
        <taxon>Bacillota</taxon>
        <taxon>Bacilli</taxon>
        <taxon>Lactobacillales</taxon>
        <taxon>Lactobacillaceae</taxon>
        <taxon>Limosilactobacillus</taxon>
    </lineage>
</organism>
<keyword evidence="2" id="KW-1185">Reference proteome</keyword>
<proteinExistence type="predicted"/>
<evidence type="ECO:0000313" key="1">
    <source>
        <dbReference type="EMBL" id="MBB1070368.1"/>
    </source>
</evidence>
<dbReference type="EMBL" id="JACIVC010000067">
    <property type="protein sequence ID" value="MBB1070368.1"/>
    <property type="molecule type" value="Genomic_DNA"/>
</dbReference>
<evidence type="ECO:0008006" key="3">
    <source>
        <dbReference type="Google" id="ProtNLM"/>
    </source>
</evidence>
<dbReference type="InterPro" id="IPR012337">
    <property type="entry name" value="RNaseH-like_sf"/>
</dbReference>
<accession>A0A7W3TTF1</accession>
<dbReference type="AlphaFoldDB" id="A0A7W3TTF1"/>
<dbReference type="RefSeq" id="WP_182598809.1">
    <property type="nucleotide sequence ID" value="NZ_JACIVC010000067.1"/>
</dbReference>
<sequence>MQDTTPIIHFGSFLPVTTMILQSLPTKEKLSSAGRKASKIEDFDQLRQALNGDARLLILDLEFYQDQKKHKNCVAQIAGRMFEGHSSFNYHLYANNMPADRQLSFLQQYDLRFSEAATYSIEQIFQRIFNFIDIEQPDYIVSWDNSTDFELLNREANRLKLAKDARPWRTIQSLDLERLVAKEVWKNKSGISLEKMCRLLHFPPIKYHQAQNDVVAIEQILKFYARDLWRELNCY</sequence>
<dbReference type="InterPro" id="IPR036397">
    <property type="entry name" value="RNaseH_sf"/>
</dbReference>
<gene>
    <name evidence="1" type="ORF">H5S40_09410</name>
</gene>
<dbReference type="Gene3D" id="3.30.420.10">
    <property type="entry name" value="Ribonuclease H-like superfamily/Ribonuclease H"/>
    <property type="match status" value="1"/>
</dbReference>
<name>A0A7W3TTF1_9LACO</name>
<comment type="caution">
    <text evidence="1">The sequence shown here is derived from an EMBL/GenBank/DDBJ whole genome shotgun (WGS) entry which is preliminary data.</text>
</comment>